<dbReference type="GO" id="GO:1902742">
    <property type="term" value="P:apoptotic process involved in development"/>
    <property type="evidence" value="ECO:0007669"/>
    <property type="project" value="TreeGrafter"/>
</dbReference>
<feature type="transmembrane region" description="Helical" evidence="7">
    <location>
        <begin position="477"/>
        <end position="498"/>
    </location>
</feature>
<dbReference type="GO" id="GO:0070782">
    <property type="term" value="P:phosphatidylserine exposure on apoptotic cell surface"/>
    <property type="evidence" value="ECO:0007669"/>
    <property type="project" value="TreeGrafter"/>
</dbReference>
<evidence type="ECO:0000256" key="7">
    <source>
        <dbReference type="RuleBase" id="RU910716"/>
    </source>
</evidence>
<accession>A0A0X3NFE7</accession>
<evidence type="ECO:0000313" key="8">
    <source>
        <dbReference type="EMBL" id="JAP38724.1"/>
    </source>
</evidence>
<keyword evidence="5 7" id="KW-1133">Transmembrane helix</keyword>
<protein>
    <recommendedName>
        <fullName evidence="7">XK-related protein</fullName>
    </recommendedName>
</protein>
<dbReference type="GO" id="GO:0005886">
    <property type="term" value="C:plasma membrane"/>
    <property type="evidence" value="ECO:0007669"/>
    <property type="project" value="UniProtKB-SubCell"/>
</dbReference>
<dbReference type="PANTHER" id="PTHR16024:SF6">
    <property type="entry name" value="XK-RELATED PROTEIN"/>
    <property type="match status" value="1"/>
</dbReference>
<evidence type="ECO:0000256" key="4">
    <source>
        <dbReference type="ARBA" id="ARBA00022692"/>
    </source>
</evidence>
<reference evidence="8" key="1">
    <citation type="submission" date="2016-01" db="EMBL/GenBank/DDBJ databases">
        <title>Reference transcriptome for the parasite Schistocephalus solidus: insights into the molecular evolution of parasitism.</title>
        <authorList>
            <person name="Hebert F.O."/>
            <person name="Grambauer S."/>
            <person name="Barber I."/>
            <person name="Landry C.R."/>
            <person name="Aubin-Horth N."/>
        </authorList>
    </citation>
    <scope>NUCLEOTIDE SEQUENCE</scope>
</reference>
<dbReference type="Pfam" id="PF09815">
    <property type="entry name" value="XK-related"/>
    <property type="match status" value="1"/>
</dbReference>
<evidence type="ECO:0000256" key="5">
    <source>
        <dbReference type="ARBA" id="ARBA00022989"/>
    </source>
</evidence>
<sequence>MLSDGPDTVPVPHYVVSRQSDTLRLLSARRSWFSAKRLGSFSFDTTCSELVPLQTPRLWSGDTLTLSPPDHFDGTSIDASTGAVREAISRSSDSPTAAWTAVDETSAAVPPSGGVDFSSEPEPILQEFLRVHGFRWYHLFLFAVSVLSYLADVISDAYLTITYFKQGDFYWSFLTLSLMILPALVMTGFSLAWYLLDKRASVDPPRSTKAWIIRLVLHALQLAPIVRLTDAVLYGIASRRPGISLTQAVHLTRMMLYEDADSCMLRLIECFMESAPQLLLQLYILLSQPAPDGVVRLIAQYVSCGTSWLSLAWCLTAYQSALRNSRVEKANLRCLSTVFYFLWKAGVLLSRLLALALLADAFRAVWFAACLGVHWVVAVACLIHAGTTFCSARPNTPTEIIFDLVLGAVYCFDVINIREGRSRHFYATCYTVFGVENLTFAVAWFFRPWLPGVVEVGLARRPTDTFDRERVGVFPRWSLLLGVVGAFVLGIAMMLSYYRFAHPSHYARVLFSTDTQAHPNEKIKSEDM</sequence>
<dbReference type="EMBL" id="GEEE01024501">
    <property type="protein sequence ID" value="JAP38724.1"/>
    <property type="molecule type" value="Transcribed_RNA"/>
</dbReference>
<comment type="subcellular location">
    <subcellularLocation>
        <location evidence="1">Cell membrane</location>
        <topology evidence="1">Multi-pass membrane protein</topology>
    </subcellularLocation>
    <subcellularLocation>
        <location evidence="7">Membrane</location>
        <topology evidence="7">Multi-pass membrane protein</topology>
    </subcellularLocation>
</comment>
<dbReference type="GO" id="GO:0043652">
    <property type="term" value="P:engulfment of apoptotic cell"/>
    <property type="evidence" value="ECO:0007669"/>
    <property type="project" value="TreeGrafter"/>
</dbReference>
<evidence type="ECO:0000256" key="6">
    <source>
        <dbReference type="ARBA" id="ARBA00023136"/>
    </source>
</evidence>
<evidence type="ECO:0000256" key="3">
    <source>
        <dbReference type="ARBA" id="ARBA00022475"/>
    </source>
</evidence>
<gene>
    <name evidence="8" type="ORF">TR161678</name>
</gene>
<organism evidence="8">
    <name type="scientific">Schistocephalus solidus</name>
    <name type="common">Tapeworm</name>
    <dbReference type="NCBI Taxonomy" id="70667"/>
    <lineage>
        <taxon>Eukaryota</taxon>
        <taxon>Metazoa</taxon>
        <taxon>Spiralia</taxon>
        <taxon>Lophotrochozoa</taxon>
        <taxon>Platyhelminthes</taxon>
        <taxon>Cestoda</taxon>
        <taxon>Eucestoda</taxon>
        <taxon>Diphyllobothriidea</taxon>
        <taxon>Diphyllobothriidae</taxon>
        <taxon>Schistocephalus</taxon>
    </lineage>
</organism>
<comment type="similarity">
    <text evidence="2 7">Belongs to the XK family.</text>
</comment>
<proteinExistence type="inferred from homology"/>
<feature type="transmembrane region" description="Helical" evidence="7">
    <location>
        <begin position="139"/>
        <end position="164"/>
    </location>
</feature>
<evidence type="ECO:0000256" key="1">
    <source>
        <dbReference type="ARBA" id="ARBA00004651"/>
    </source>
</evidence>
<feature type="transmembrane region" description="Helical" evidence="7">
    <location>
        <begin position="170"/>
        <end position="196"/>
    </location>
</feature>
<feature type="transmembrane region" description="Helical" evidence="7">
    <location>
        <begin position="425"/>
        <end position="446"/>
    </location>
</feature>
<feature type="transmembrane region" description="Helical" evidence="7">
    <location>
        <begin position="364"/>
        <end position="383"/>
    </location>
</feature>
<evidence type="ECO:0000256" key="2">
    <source>
        <dbReference type="ARBA" id="ARBA00008789"/>
    </source>
</evidence>
<dbReference type="InterPro" id="IPR050895">
    <property type="entry name" value="XK-related_scramblase"/>
</dbReference>
<keyword evidence="4 7" id="KW-0812">Transmembrane</keyword>
<dbReference type="InterPro" id="IPR018629">
    <property type="entry name" value="XK-rel"/>
</dbReference>
<dbReference type="AlphaFoldDB" id="A0A0X3NFE7"/>
<dbReference type="PANTHER" id="PTHR16024">
    <property type="entry name" value="XK-RELATED PROTEIN"/>
    <property type="match status" value="1"/>
</dbReference>
<name>A0A0X3NFE7_SCHSO</name>
<feature type="transmembrane region" description="Helical" evidence="7">
    <location>
        <begin position="338"/>
        <end position="358"/>
    </location>
</feature>
<keyword evidence="6 7" id="KW-0472">Membrane</keyword>
<keyword evidence="3" id="KW-1003">Cell membrane</keyword>